<dbReference type="InterPro" id="IPR002078">
    <property type="entry name" value="Sigma_54_int"/>
</dbReference>
<evidence type="ECO:0000256" key="1">
    <source>
        <dbReference type="ARBA" id="ARBA00022741"/>
    </source>
</evidence>
<dbReference type="InterPro" id="IPR025944">
    <property type="entry name" value="Sigma_54_int_dom_CS"/>
</dbReference>
<feature type="domain" description="Sigma-54 factor interaction" evidence="7">
    <location>
        <begin position="333"/>
        <end position="562"/>
    </location>
</feature>
<reference evidence="8 9" key="1">
    <citation type="submission" date="2023-10" db="EMBL/GenBank/DDBJ databases">
        <title>Characteristics and mechanism of a salt-tolerant marine origin heterotrophic nitrifying- aerobic denitrifying bacteria Marinobacter xestospongiae HN1.</title>
        <authorList>
            <person name="Qi R."/>
        </authorList>
    </citation>
    <scope>NUCLEOTIDE SEQUENCE [LARGE SCALE GENOMIC DNA]</scope>
    <source>
        <strain evidence="8 9">HN1</strain>
    </source>
</reference>
<accession>A0ABU3W3T5</accession>
<dbReference type="Gene3D" id="1.10.8.60">
    <property type="match status" value="1"/>
</dbReference>
<gene>
    <name evidence="8" type="ORF">RYS15_20980</name>
</gene>
<protein>
    <submittedName>
        <fullName evidence="8">Sigma-54-dependent Fis family transcriptional regulator</fullName>
    </submittedName>
</protein>
<evidence type="ECO:0000256" key="2">
    <source>
        <dbReference type="ARBA" id="ARBA00022840"/>
    </source>
</evidence>
<evidence type="ECO:0000256" key="3">
    <source>
        <dbReference type="ARBA" id="ARBA00023015"/>
    </source>
</evidence>
<evidence type="ECO:0000256" key="5">
    <source>
        <dbReference type="ARBA" id="ARBA00023163"/>
    </source>
</evidence>
<dbReference type="CDD" id="cd00009">
    <property type="entry name" value="AAA"/>
    <property type="match status" value="1"/>
</dbReference>
<dbReference type="PANTHER" id="PTHR32071:SF77">
    <property type="entry name" value="TRANSCRIPTIONAL REGULATORY PROTEIN"/>
    <property type="match status" value="1"/>
</dbReference>
<evidence type="ECO:0000313" key="8">
    <source>
        <dbReference type="EMBL" id="MDV2081174.1"/>
    </source>
</evidence>
<dbReference type="SUPFAM" id="SSF46689">
    <property type="entry name" value="Homeodomain-like"/>
    <property type="match status" value="1"/>
</dbReference>
<proteinExistence type="predicted"/>
<feature type="compositionally biased region" description="Low complexity" evidence="6">
    <location>
        <begin position="640"/>
        <end position="655"/>
    </location>
</feature>
<dbReference type="InterPro" id="IPR027417">
    <property type="entry name" value="P-loop_NTPase"/>
</dbReference>
<dbReference type="EMBL" id="JAWIIJ010000027">
    <property type="protein sequence ID" value="MDV2081174.1"/>
    <property type="molecule type" value="Genomic_DNA"/>
</dbReference>
<dbReference type="InterPro" id="IPR025943">
    <property type="entry name" value="Sigma_54_int_dom_ATP-bd_2"/>
</dbReference>
<dbReference type="Proteomes" id="UP001269819">
    <property type="component" value="Unassembled WGS sequence"/>
</dbReference>
<dbReference type="PROSITE" id="PS00676">
    <property type="entry name" value="SIGMA54_INTERACT_2"/>
    <property type="match status" value="1"/>
</dbReference>
<dbReference type="Gene3D" id="3.30.450.40">
    <property type="match status" value="1"/>
</dbReference>
<dbReference type="PANTHER" id="PTHR32071">
    <property type="entry name" value="TRANSCRIPTIONAL REGULATORY PROTEIN"/>
    <property type="match status" value="1"/>
</dbReference>
<dbReference type="InterPro" id="IPR029016">
    <property type="entry name" value="GAF-like_dom_sf"/>
</dbReference>
<name>A0ABU3W3T5_9GAMM</name>
<dbReference type="Pfam" id="PF00158">
    <property type="entry name" value="Sigma54_activat"/>
    <property type="match status" value="1"/>
</dbReference>
<dbReference type="PROSITE" id="PS50045">
    <property type="entry name" value="SIGMA54_INTERACT_4"/>
    <property type="match status" value="1"/>
</dbReference>
<dbReference type="InterPro" id="IPR058031">
    <property type="entry name" value="AAA_lid_NorR"/>
</dbReference>
<keyword evidence="3" id="KW-0805">Transcription regulation</keyword>
<dbReference type="SMART" id="SM00382">
    <property type="entry name" value="AAA"/>
    <property type="match status" value="1"/>
</dbReference>
<dbReference type="RefSeq" id="WP_316975460.1">
    <property type="nucleotide sequence ID" value="NZ_JAWIIJ010000027.1"/>
</dbReference>
<keyword evidence="2" id="KW-0067">ATP-binding</keyword>
<dbReference type="Pfam" id="PF13384">
    <property type="entry name" value="HTH_23"/>
    <property type="match status" value="1"/>
</dbReference>
<comment type="caution">
    <text evidence="8">The sequence shown here is derived from an EMBL/GenBank/DDBJ whole genome shotgun (WGS) entry which is preliminary data.</text>
</comment>
<evidence type="ECO:0000259" key="7">
    <source>
        <dbReference type="PROSITE" id="PS50045"/>
    </source>
</evidence>
<dbReference type="InterPro" id="IPR009057">
    <property type="entry name" value="Homeodomain-like_sf"/>
</dbReference>
<evidence type="ECO:0000256" key="6">
    <source>
        <dbReference type="SAM" id="MobiDB-lite"/>
    </source>
</evidence>
<keyword evidence="5" id="KW-0804">Transcription</keyword>
<dbReference type="Pfam" id="PF25601">
    <property type="entry name" value="AAA_lid_14"/>
    <property type="match status" value="1"/>
</dbReference>
<dbReference type="PROSITE" id="PS00688">
    <property type="entry name" value="SIGMA54_INTERACT_3"/>
    <property type="match status" value="1"/>
</dbReference>
<sequence>MLMQPQARQRHIDTVLNLARSQGAAGTAPALIGRSWQRCMDDYGLDPSRPRQARIVTSQTLREHQDSVDELLAVARSAVEQLYTQVAGLGYVLLLTDHRGITVQYLGNDRQDQHLRQAGLYLGADWSEQYAGTCAVGTCIQEQQALTCHRTDHFDATHIQLTCTSAPIFDPAGQLMAVLDISALESPEDRSSQMFALHLTQLYARLIEDAYFLRRYRRQPVIRCGPSRELVRVNGPCLFAVDDAGQVVAANTAARELMPPGDRVAMTAVFECELEDLWRIPFEQDDQVRCFRLLDSGDAYFAELILPPARLLSTGSADDRIASIEAVPELDQLAADDPVMRRTLGLAKRLRMRDVGLLILGETGTGKEVLARAIHRSGHRAKGAFVAVNCAAIPESLIESELFGYAPGAFTGARAKGMRGLIQQADGGTLFLDEIGDMPLPLQTRLLRVLAEGEILPVGADRPIRVDCRVIAATHQDLGKLIEAGQFRADLYYRLNAATLKLPALRQRVDRHYLIQRVLAELVEQGRLPQVRIRADAMTALLGYHWPGNVRELVNALAFAEATCDSGEITVADLPEDCFGSSGFLQSASAPALASRSPLEAALWAKRWNVSAVARQFQVSRPTIYRWMRQQGLVPPQHLGDASGADGTSDSSASH</sequence>
<dbReference type="SUPFAM" id="SSF55781">
    <property type="entry name" value="GAF domain-like"/>
    <property type="match status" value="1"/>
</dbReference>
<keyword evidence="4" id="KW-0238">DNA-binding</keyword>
<evidence type="ECO:0000313" key="9">
    <source>
        <dbReference type="Proteomes" id="UP001269819"/>
    </source>
</evidence>
<dbReference type="InterPro" id="IPR003593">
    <property type="entry name" value="AAA+_ATPase"/>
</dbReference>
<dbReference type="InterPro" id="IPR025662">
    <property type="entry name" value="Sigma_54_int_dom_ATP-bd_1"/>
</dbReference>
<keyword evidence="1" id="KW-0547">Nucleotide-binding</keyword>
<evidence type="ECO:0000256" key="4">
    <source>
        <dbReference type="ARBA" id="ARBA00023125"/>
    </source>
</evidence>
<dbReference type="Gene3D" id="3.40.50.300">
    <property type="entry name" value="P-loop containing nucleotide triphosphate hydrolases"/>
    <property type="match status" value="1"/>
</dbReference>
<organism evidence="8 9">
    <name type="scientific">Marinobacter xestospongiae</name>
    <dbReference type="NCBI Taxonomy" id="994319"/>
    <lineage>
        <taxon>Bacteria</taxon>
        <taxon>Pseudomonadati</taxon>
        <taxon>Pseudomonadota</taxon>
        <taxon>Gammaproteobacteria</taxon>
        <taxon>Pseudomonadales</taxon>
        <taxon>Marinobacteraceae</taxon>
        <taxon>Marinobacter</taxon>
    </lineage>
</organism>
<keyword evidence="9" id="KW-1185">Reference proteome</keyword>
<feature type="region of interest" description="Disordered" evidence="6">
    <location>
        <begin position="636"/>
        <end position="655"/>
    </location>
</feature>
<dbReference type="SUPFAM" id="SSF52540">
    <property type="entry name" value="P-loop containing nucleoside triphosphate hydrolases"/>
    <property type="match status" value="1"/>
</dbReference>
<dbReference type="PROSITE" id="PS00675">
    <property type="entry name" value="SIGMA54_INTERACT_1"/>
    <property type="match status" value="1"/>
</dbReference>